<sequence length="34" mass="3847">MVSLHSSRTLSKATGQQSFQARLYSVFPNTLYLD</sequence>
<reference evidence="1 2" key="1">
    <citation type="submission" date="2015-05" db="EMBL/GenBank/DDBJ databases">
        <title>Evolution of Trichinella species and genotypes.</title>
        <authorList>
            <person name="Korhonen P.K."/>
            <person name="Edoardo P."/>
            <person name="Giuseppe L.R."/>
            <person name="Gasser R.B."/>
        </authorList>
    </citation>
    <scope>NUCLEOTIDE SEQUENCE [LARGE SCALE GENOMIC DNA]</scope>
    <source>
        <strain evidence="1">ISS10</strain>
    </source>
</reference>
<proteinExistence type="predicted"/>
<protein>
    <submittedName>
        <fullName evidence="1">Uncharacterized protein</fullName>
    </submittedName>
</protein>
<organism evidence="1 2">
    <name type="scientific">Trichinella nativa</name>
    <dbReference type="NCBI Taxonomy" id="6335"/>
    <lineage>
        <taxon>Eukaryota</taxon>
        <taxon>Metazoa</taxon>
        <taxon>Ecdysozoa</taxon>
        <taxon>Nematoda</taxon>
        <taxon>Enoplea</taxon>
        <taxon>Dorylaimia</taxon>
        <taxon>Trichinellida</taxon>
        <taxon>Trichinellidae</taxon>
        <taxon>Trichinella</taxon>
    </lineage>
</organism>
<comment type="caution">
    <text evidence="1">The sequence shown here is derived from an EMBL/GenBank/DDBJ whole genome shotgun (WGS) entry which is preliminary data.</text>
</comment>
<dbReference type="EMBL" id="JYDW01002001">
    <property type="protein sequence ID" value="KRZ46856.1"/>
    <property type="molecule type" value="Genomic_DNA"/>
</dbReference>
<accession>A0A0V1KI12</accession>
<dbReference type="Proteomes" id="UP000054721">
    <property type="component" value="Unassembled WGS sequence"/>
</dbReference>
<name>A0A0V1KI12_9BILA</name>
<evidence type="ECO:0000313" key="1">
    <source>
        <dbReference type="EMBL" id="KRZ46856.1"/>
    </source>
</evidence>
<evidence type="ECO:0000313" key="2">
    <source>
        <dbReference type="Proteomes" id="UP000054721"/>
    </source>
</evidence>
<gene>
    <name evidence="1" type="ORF">T02_10619</name>
</gene>
<keyword evidence="2" id="KW-1185">Reference proteome</keyword>
<dbReference type="AlphaFoldDB" id="A0A0V1KI12"/>